<dbReference type="InterPro" id="IPR036388">
    <property type="entry name" value="WH-like_DNA-bd_sf"/>
</dbReference>
<name>A0A9X2FCS0_9BACT</name>
<dbReference type="SMART" id="SM00421">
    <property type="entry name" value="HTH_LUXR"/>
    <property type="match status" value="1"/>
</dbReference>
<gene>
    <name evidence="2" type="ORF">NG895_21975</name>
</gene>
<protein>
    <submittedName>
        <fullName evidence="2">LuxR C-terminal-related transcriptional regulator</fullName>
    </submittedName>
</protein>
<dbReference type="GO" id="GO:0003677">
    <property type="term" value="F:DNA binding"/>
    <property type="evidence" value="ECO:0007669"/>
    <property type="project" value="InterPro"/>
</dbReference>
<keyword evidence="3" id="KW-1185">Reference proteome</keyword>
<feature type="domain" description="HTH luxR-type" evidence="1">
    <location>
        <begin position="152"/>
        <end position="209"/>
    </location>
</feature>
<evidence type="ECO:0000313" key="2">
    <source>
        <dbReference type="EMBL" id="MCO6046575.1"/>
    </source>
</evidence>
<dbReference type="Gene3D" id="1.10.10.10">
    <property type="entry name" value="Winged helix-like DNA-binding domain superfamily/Winged helix DNA-binding domain"/>
    <property type="match status" value="1"/>
</dbReference>
<dbReference type="GO" id="GO:0006355">
    <property type="term" value="P:regulation of DNA-templated transcription"/>
    <property type="evidence" value="ECO:0007669"/>
    <property type="project" value="InterPro"/>
</dbReference>
<accession>A0A9X2FCS0</accession>
<dbReference type="SUPFAM" id="SSF46894">
    <property type="entry name" value="C-terminal effector domain of the bipartite response regulators"/>
    <property type="match status" value="1"/>
</dbReference>
<dbReference type="Pfam" id="PF00196">
    <property type="entry name" value="GerE"/>
    <property type="match status" value="1"/>
</dbReference>
<dbReference type="InterPro" id="IPR000792">
    <property type="entry name" value="Tscrpt_reg_LuxR_C"/>
</dbReference>
<dbReference type="InterPro" id="IPR016032">
    <property type="entry name" value="Sig_transdc_resp-reg_C-effctor"/>
</dbReference>
<sequence length="228" mass="24714">MIDGPDAADLPHLAPPNAPLLICSLTTSFIHELSTLAKERRQPVIACPDLSQFTATLAEHQPGCVLMEGSDEFVNRALRLFELMDHCDATLFVCTHHQTISLNLPEGLQAPIAVVGPPNDLAELLTMVHSAIAIHGLKRLARTHLARYAKAVSRLSDAQRDVLNDVCAGKPNKSIASRQQVSLRTVEQRRRRVFDVLGVASAGPLGYEVGFAAALRLLEKVAPGEHPC</sequence>
<dbReference type="AlphaFoldDB" id="A0A9X2FCS0"/>
<dbReference type="RefSeq" id="WP_252854689.1">
    <property type="nucleotide sequence ID" value="NZ_JAMXLR010000076.1"/>
</dbReference>
<evidence type="ECO:0000259" key="1">
    <source>
        <dbReference type="SMART" id="SM00421"/>
    </source>
</evidence>
<dbReference type="Proteomes" id="UP001155241">
    <property type="component" value="Unassembled WGS sequence"/>
</dbReference>
<evidence type="ECO:0000313" key="3">
    <source>
        <dbReference type="Proteomes" id="UP001155241"/>
    </source>
</evidence>
<comment type="caution">
    <text evidence="2">The sequence shown here is derived from an EMBL/GenBank/DDBJ whole genome shotgun (WGS) entry which is preliminary data.</text>
</comment>
<organism evidence="2 3">
    <name type="scientific">Aeoliella straminimaris</name>
    <dbReference type="NCBI Taxonomy" id="2954799"/>
    <lineage>
        <taxon>Bacteria</taxon>
        <taxon>Pseudomonadati</taxon>
        <taxon>Planctomycetota</taxon>
        <taxon>Planctomycetia</taxon>
        <taxon>Pirellulales</taxon>
        <taxon>Lacipirellulaceae</taxon>
        <taxon>Aeoliella</taxon>
    </lineage>
</organism>
<dbReference type="EMBL" id="JAMXLR010000076">
    <property type="protein sequence ID" value="MCO6046575.1"/>
    <property type="molecule type" value="Genomic_DNA"/>
</dbReference>
<reference evidence="2" key="1">
    <citation type="submission" date="2022-06" db="EMBL/GenBank/DDBJ databases">
        <title>Aeoliella straminimaris, a novel planctomycete from sediments.</title>
        <authorList>
            <person name="Vitorino I.R."/>
            <person name="Lage O.M."/>
        </authorList>
    </citation>
    <scope>NUCLEOTIDE SEQUENCE</scope>
    <source>
        <strain evidence="2">ICT_H6.2</strain>
    </source>
</reference>
<proteinExistence type="predicted"/>